<dbReference type="EMBL" id="JANPWB010000012">
    <property type="protein sequence ID" value="KAJ1118022.1"/>
    <property type="molecule type" value="Genomic_DNA"/>
</dbReference>
<gene>
    <name evidence="1" type="ORF">NDU88_006217</name>
</gene>
<comment type="caution">
    <text evidence="1">The sequence shown here is derived from an EMBL/GenBank/DDBJ whole genome shotgun (WGS) entry which is preliminary data.</text>
</comment>
<evidence type="ECO:0000313" key="1">
    <source>
        <dbReference type="EMBL" id="KAJ1118022.1"/>
    </source>
</evidence>
<protein>
    <submittedName>
        <fullName evidence="1">Uncharacterized protein</fullName>
    </submittedName>
</protein>
<sequence>MENVDWTATYQIDNTAESPLLHYFAGEELYKLFKNTPPPHTRDKHNYDVAIMAIIARVDPCSTPTISDSDYAKQREEEMIYVIYVCLKELASSWVEDNQSNEVRVQIIQECRCSMVLHLISHQLGVQLADILILARSHNVSNSRSEKIKIGVAKGIAEPSPPRGIRFEETAGIIKDVVHDT</sequence>
<reference evidence="1" key="1">
    <citation type="journal article" date="2022" name="bioRxiv">
        <title>Sequencing and chromosome-scale assembly of the giantPleurodeles waltlgenome.</title>
        <authorList>
            <person name="Brown T."/>
            <person name="Elewa A."/>
            <person name="Iarovenko S."/>
            <person name="Subramanian E."/>
            <person name="Araus A.J."/>
            <person name="Petzold A."/>
            <person name="Susuki M."/>
            <person name="Suzuki K.-i.T."/>
            <person name="Hayashi T."/>
            <person name="Toyoda A."/>
            <person name="Oliveira C."/>
            <person name="Osipova E."/>
            <person name="Leigh N.D."/>
            <person name="Simon A."/>
            <person name="Yun M.H."/>
        </authorList>
    </citation>
    <scope>NUCLEOTIDE SEQUENCE</scope>
    <source>
        <strain evidence="1">20211129_DDA</strain>
        <tissue evidence="1">Liver</tissue>
    </source>
</reference>
<dbReference type="AlphaFoldDB" id="A0AAV7NTI7"/>
<keyword evidence="2" id="KW-1185">Reference proteome</keyword>
<proteinExistence type="predicted"/>
<dbReference type="Proteomes" id="UP001066276">
    <property type="component" value="Chromosome 8"/>
</dbReference>
<accession>A0AAV7NTI7</accession>
<organism evidence="1 2">
    <name type="scientific">Pleurodeles waltl</name>
    <name type="common">Iberian ribbed newt</name>
    <dbReference type="NCBI Taxonomy" id="8319"/>
    <lineage>
        <taxon>Eukaryota</taxon>
        <taxon>Metazoa</taxon>
        <taxon>Chordata</taxon>
        <taxon>Craniata</taxon>
        <taxon>Vertebrata</taxon>
        <taxon>Euteleostomi</taxon>
        <taxon>Amphibia</taxon>
        <taxon>Batrachia</taxon>
        <taxon>Caudata</taxon>
        <taxon>Salamandroidea</taxon>
        <taxon>Salamandridae</taxon>
        <taxon>Pleurodelinae</taxon>
        <taxon>Pleurodeles</taxon>
    </lineage>
</organism>
<evidence type="ECO:0000313" key="2">
    <source>
        <dbReference type="Proteomes" id="UP001066276"/>
    </source>
</evidence>
<name>A0AAV7NTI7_PLEWA</name>